<feature type="compositionally biased region" description="Basic and acidic residues" evidence="1">
    <location>
        <begin position="308"/>
        <end position="333"/>
    </location>
</feature>
<gene>
    <name evidence="2" type="ORF">TrRE_jg7272</name>
</gene>
<dbReference type="AlphaFoldDB" id="A0A9W7ADS5"/>
<evidence type="ECO:0000313" key="3">
    <source>
        <dbReference type="Proteomes" id="UP001165082"/>
    </source>
</evidence>
<feature type="compositionally biased region" description="Basic and acidic residues" evidence="1">
    <location>
        <begin position="1"/>
        <end position="14"/>
    </location>
</feature>
<feature type="compositionally biased region" description="Acidic residues" evidence="1">
    <location>
        <begin position="334"/>
        <end position="343"/>
    </location>
</feature>
<sequence length="417" mass="46082">MEYVENKTSKKEEEGGMGEGNGISLDRRYKLPKLKYHGWINVETGEVVEGKDDKEVRDMVKEGKAGTVKQWIRKQGKGEKGIQEVEGRGKKKDEAKNQAKGGKKGIKTPMSSRKSGAVVKLEMEGGQLESLEKHASDISASLEFSDLPKPNPDEISQSQLLMSPILPPPPPPVVSVVVQVKLGRDEGPYAEVDSSAWMCTVGCPGRIKTEVILPYPVDWKKVKATYDAGAGVLTVSGKVLREVEGDVDIGTRAWSLKRALEGERKEDNKKIKGGKGKEDEGGEGLQELPEDRFHKQDIVSQHILEQQAAEKSKKVEKADKERKERKEKRKEGGDDADIEYLDVDDFKPGGKYWKGKEGNEVDTPGDGNLSYYFNEDLKKAGAEMKRGEGTKEEGGDDSKTAKGKPKLNSNLWTELLD</sequence>
<dbReference type="EMBL" id="BRXZ01001425">
    <property type="protein sequence ID" value="GMH70866.1"/>
    <property type="molecule type" value="Genomic_DNA"/>
</dbReference>
<feature type="compositionally biased region" description="Basic and acidic residues" evidence="1">
    <location>
        <begin position="265"/>
        <end position="279"/>
    </location>
</feature>
<feature type="region of interest" description="Disordered" evidence="1">
    <location>
        <begin position="265"/>
        <end position="417"/>
    </location>
</feature>
<protein>
    <submittedName>
        <fullName evidence="2">Uncharacterized protein</fullName>
    </submittedName>
</protein>
<feature type="compositionally biased region" description="Basic and acidic residues" evidence="1">
    <location>
        <begin position="344"/>
        <end position="359"/>
    </location>
</feature>
<accession>A0A9W7ADS5</accession>
<feature type="compositionally biased region" description="Polar residues" evidence="1">
    <location>
        <begin position="407"/>
        <end position="417"/>
    </location>
</feature>
<feature type="region of interest" description="Disordered" evidence="1">
    <location>
        <begin position="74"/>
        <end position="117"/>
    </location>
</feature>
<feature type="region of interest" description="Disordered" evidence="1">
    <location>
        <begin position="1"/>
        <end position="24"/>
    </location>
</feature>
<dbReference type="OrthoDB" id="1539250at2759"/>
<keyword evidence="3" id="KW-1185">Reference proteome</keyword>
<proteinExistence type="predicted"/>
<reference evidence="2" key="1">
    <citation type="submission" date="2022-07" db="EMBL/GenBank/DDBJ databases">
        <title>Genome analysis of Parmales, a sister group of diatoms, reveals the evolutionary specialization of diatoms from phago-mixotrophs to photoautotrophs.</title>
        <authorList>
            <person name="Ban H."/>
            <person name="Sato S."/>
            <person name="Yoshikawa S."/>
            <person name="Kazumasa Y."/>
            <person name="Nakamura Y."/>
            <person name="Ichinomiya M."/>
            <person name="Saitoh K."/>
            <person name="Sato N."/>
            <person name="Blanc-Mathieu R."/>
            <person name="Endo H."/>
            <person name="Kuwata A."/>
            <person name="Ogata H."/>
        </authorList>
    </citation>
    <scope>NUCLEOTIDE SEQUENCE</scope>
</reference>
<evidence type="ECO:0000313" key="2">
    <source>
        <dbReference type="EMBL" id="GMH70866.1"/>
    </source>
</evidence>
<comment type="caution">
    <text evidence="2">The sequence shown here is derived from an EMBL/GenBank/DDBJ whole genome shotgun (WGS) entry which is preliminary data.</text>
</comment>
<feature type="compositionally biased region" description="Basic and acidic residues" evidence="1">
    <location>
        <begin position="76"/>
        <end position="97"/>
    </location>
</feature>
<dbReference type="Proteomes" id="UP001165082">
    <property type="component" value="Unassembled WGS sequence"/>
</dbReference>
<feature type="compositionally biased region" description="Basic and acidic residues" evidence="1">
    <location>
        <begin position="375"/>
        <end position="400"/>
    </location>
</feature>
<name>A0A9W7ADS5_9STRA</name>
<evidence type="ECO:0000256" key="1">
    <source>
        <dbReference type="SAM" id="MobiDB-lite"/>
    </source>
</evidence>
<organism evidence="2 3">
    <name type="scientific">Triparma retinervis</name>
    <dbReference type="NCBI Taxonomy" id="2557542"/>
    <lineage>
        <taxon>Eukaryota</taxon>
        <taxon>Sar</taxon>
        <taxon>Stramenopiles</taxon>
        <taxon>Ochrophyta</taxon>
        <taxon>Bolidophyceae</taxon>
        <taxon>Parmales</taxon>
        <taxon>Triparmaceae</taxon>
        <taxon>Triparma</taxon>
    </lineage>
</organism>